<dbReference type="GO" id="GO:0022857">
    <property type="term" value="F:transmembrane transporter activity"/>
    <property type="evidence" value="ECO:0007669"/>
    <property type="project" value="InterPro"/>
</dbReference>
<dbReference type="Gene3D" id="1.20.1250.20">
    <property type="entry name" value="MFS general substrate transporter like domains"/>
    <property type="match status" value="1"/>
</dbReference>
<feature type="transmembrane region" description="Helical" evidence="6">
    <location>
        <begin position="277"/>
        <end position="299"/>
    </location>
</feature>
<protein>
    <submittedName>
        <fullName evidence="8">MFS transporter</fullName>
    </submittedName>
</protein>
<dbReference type="PANTHER" id="PTHR42718:SF9">
    <property type="entry name" value="MAJOR FACILITATOR SUPERFAMILY MULTIDRUG TRANSPORTER MFSC"/>
    <property type="match status" value="1"/>
</dbReference>
<dbReference type="GO" id="GO:0005886">
    <property type="term" value="C:plasma membrane"/>
    <property type="evidence" value="ECO:0007669"/>
    <property type="project" value="UniProtKB-SubCell"/>
</dbReference>
<dbReference type="Pfam" id="PF07690">
    <property type="entry name" value="MFS_1"/>
    <property type="match status" value="1"/>
</dbReference>
<dbReference type="Proteomes" id="UP001139485">
    <property type="component" value="Unassembled WGS sequence"/>
</dbReference>
<dbReference type="EMBL" id="JAMOIL010000015">
    <property type="protein sequence ID" value="MCM0621147.1"/>
    <property type="molecule type" value="Genomic_DNA"/>
</dbReference>
<feature type="transmembrane region" description="Helical" evidence="6">
    <location>
        <begin position="305"/>
        <end position="328"/>
    </location>
</feature>
<keyword evidence="5 6" id="KW-0472">Membrane</keyword>
<evidence type="ECO:0000256" key="5">
    <source>
        <dbReference type="ARBA" id="ARBA00023136"/>
    </source>
</evidence>
<feature type="transmembrane region" description="Helical" evidence="6">
    <location>
        <begin position="442"/>
        <end position="465"/>
    </location>
</feature>
<dbReference type="AlphaFoldDB" id="A0A9X2D8A7"/>
<dbReference type="PANTHER" id="PTHR42718">
    <property type="entry name" value="MAJOR FACILITATOR SUPERFAMILY MULTIDRUG TRANSPORTER MFSC"/>
    <property type="match status" value="1"/>
</dbReference>
<dbReference type="InterPro" id="IPR005829">
    <property type="entry name" value="Sugar_transporter_CS"/>
</dbReference>
<evidence type="ECO:0000313" key="9">
    <source>
        <dbReference type="Proteomes" id="UP001139485"/>
    </source>
</evidence>
<evidence type="ECO:0000256" key="1">
    <source>
        <dbReference type="ARBA" id="ARBA00004651"/>
    </source>
</evidence>
<feature type="transmembrane region" description="Helical" evidence="6">
    <location>
        <begin position="407"/>
        <end position="430"/>
    </location>
</feature>
<keyword evidence="9" id="KW-1185">Reference proteome</keyword>
<name>A0A9X2D8A7_9ACTN</name>
<gene>
    <name evidence="8" type="ORF">M8330_12695</name>
</gene>
<dbReference type="Gene3D" id="1.20.1720.10">
    <property type="entry name" value="Multidrug resistance protein D"/>
    <property type="match status" value="1"/>
</dbReference>
<comment type="subcellular location">
    <subcellularLocation>
        <location evidence="1">Cell membrane</location>
        <topology evidence="1">Multi-pass membrane protein</topology>
    </subcellularLocation>
</comment>
<feature type="transmembrane region" description="Helical" evidence="6">
    <location>
        <begin position="111"/>
        <end position="136"/>
    </location>
</feature>
<dbReference type="InterPro" id="IPR020846">
    <property type="entry name" value="MFS_dom"/>
</dbReference>
<evidence type="ECO:0000259" key="7">
    <source>
        <dbReference type="PROSITE" id="PS50850"/>
    </source>
</evidence>
<evidence type="ECO:0000256" key="2">
    <source>
        <dbReference type="ARBA" id="ARBA00022448"/>
    </source>
</evidence>
<dbReference type="CDD" id="cd17321">
    <property type="entry name" value="MFS_MMR_MDR_like"/>
    <property type="match status" value="1"/>
</dbReference>
<feature type="transmembrane region" description="Helical" evidence="6">
    <location>
        <begin position="205"/>
        <end position="225"/>
    </location>
</feature>
<dbReference type="SUPFAM" id="SSF103473">
    <property type="entry name" value="MFS general substrate transporter"/>
    <property type="match status" value="1"/>
</dbReference>
<dbReference type="InterPro" id="IPR036259">
    <property type="entry name" value="MFS_trans_sf"/>
</dbReference>
<keyword evidence="2" id="KW-0813">Transport</keyword>
<dbReference type="InterPro" id="IPR011701">
    <property type="entry name" value="MFS"/>
</dbReference>
<evidence type="ECO:0000313" key="8">
    <source>
        <dbReference type="EMBL" id="MCM0621147.1"/>
    </source>
</evidence>
<evidence type="ECO:0000256" key="4">
    <source>
        <dbReference type="ARBA" id="ARBA00022989"/>
    </source>
</evidence>
<keyword evidence="3 6" id="KW-0812">Transmembrane</keyword>
<keyword evidence="4 6" id="KW-1133">Transmembrane helix</keyword>
<dbReference type="PROSITE" id="PS50850">
    <property type="entry name" value="MFS"/>
    <property type="match status" value="1"/>
</dbReference>
<dbReference type="PROSITE" id="PS00216">
    <property type="entry name" value="SUGAR_TRANSPORT_1"/>
    <property type="match status" value="1"/>
</dbReference>
<proteinExistence type="predicted"/>
<reference evidence="8" key="1">
    <citation type="submission" date="2022-05" db="EMBL/GenBank/DDBJ databases">
        <authorList>
            <person name="Tuo L."/>
        </authorList>
    </citation>
    <scope>NUCLEOTIDE SEQUENCE</scope>
    <source>
        <strain evidence="8">BSK12Z-4</strain>
    </source>
</reference>
<sequence length="478" mass="48639">MTSLALAPDLRVVSGAGARVLTTCVLANFMAYGTFAAFNVAVPAMSREMAGGTRAASWVLLAFLLAMSSTTMILARLSDQLGRRWFYVGGVVVYAVTSLVCAVTSSDGLLIAMRVLQGVAAAASMATSTAVIADVFSEASRPAAMGVFMSFAGASAVFGPLLGGWAVDHLGWRALFWASTVFALAALLTGWGALRHVHAPPRSRFTFDVPGSVLSVVAIVALVGGVQRLGEEDGGPVVALTGLTVFLIAGGLFVLVERRAQRPMVDLDVVTGRRAGLYVSAFGTACGLNGLLVLIPLFLQVSEGYSAAAAGAVLLPMGITMLVGAPLAALLQRWTTARSLTVWGGLSIGVAALLAAGVIAADLPRAALVPLLVVAGLGHGIYQTALSGRLMEGVEPHRRGIANGVRATLINGGNALSTAVVIGTLLLVAGQNVITRGDATGATPAFATIGLLLGVVGVLGAWAAATARTAPLEEPCPS</sequence>
<evidence type="ECO:0000256" key="3">
    <source>
        <dbReference type="ARBA" id="ARBA00022692"/>
    </source>
</evidence>
<accession>A0A9X2D8A7</accession>
<evidence type="ECO:0000256" key="6">
    <source>
        <dbReference type="SAM" id="Phobius"/>
    </source>
</evidence>
<feature type="transmembrane region" description="Helical" evidence="6">
    <location>
        <begin position="55"/>
        <end position="74"/>
    </location>
</feature>
<feature type="transmembrane region" description="Helical" evidence="6">
    <location>
        <begin position="174"/>
        <end position="193"/>
    </location>
</feature>
<feature type="transmembrane region" description="Helical" evidence="6">
    <location>
        <begin position="86"/>
        <end position="105"/>
    </location>
</feature>
<feature type="transmembrane region" description="Helical" evidence="6">
    <location>
        <begin position="143"/>
        <end position="162"/>
    </location>
</feature>
<feature type="transmembrane region" description="Helical" evidence="6">
    <location>
        <begin position="12"/>
        <end position="35"/>
    </location>
</feature>
<feature type="transmembrane region" description="Helical" evidence="6">
    <location>
        <begin position="340"/>
        <end position="361"/>
    </location>
</feature>
<feature type="domain" description="Major facilitator superfamily (MFS) profile" evidence="7">
    <location>
        <begin position="20"/>
        <end position="468"/>
    </location>
</feature>
<organism evidence="8 9">
    <name type="scientific">Nocardioides bruguierae</name>
    <dbReference type="NCBI Taxonomy" id="2945102"/>
    <lineage>
        <taxon>Bacteria</taxon>
        <taxon>Bacillati</taxon>
        <taxon>Actinomycetota</taxon>
        <taxon>Actinomycetes</taxon>
        <taxon>Propionibacteriales</taxon>
        <taxon>Nocardioidaceae</taxon>
        <taxon>Nocardioides</taxon>
    </lineage>
</organism>
<feature type="transmembrane region" description="Helical" evidence="6">
    <location>
        <begin position="237"/>
        <end position="256"/>
    </location>
</feature>
<comment type="caution">
    <text evidence="8">The sequence shown here is derived from an EMBL/GenBank/DDBJ whole genome shotgun (WGS) entry which is preliminary data.</text>
</comment>
<dbReference type="RefSeq" id="WP_250827629.1">
    <property type="nucleotide sequence ID" value="NZ_JAMOIL010000015.1"/>
</dbReference>
<feature type="transmembrane region" description="Helical" evidence="6">
    <location>
        <begin position="367"/>
        <end position="386"/>
    </location>
</feature>